<organism evidence="2 3">
    <name type="scientific">Acaryochloris marina (strain MBIC 11017)</name>
    <dbReference type="NCBI Taxonomy" id="329726"/>
    <lineage>
        <taxon>Bacteria</taxon>
        <taxon>Bacillati</taxon>
        <taxon>Cyanobacteriota</taxon>
        <taxon>Cyanophyceae</taxon>
        <taxon>Acaryochloridales</taxon>
        <taxon>Acaryochloridaceae</taxon>
        <taxon>Acaryochloris</taxon>
    </lineage>
</organism>
<dbReference type="PANTHER" id="PTHR41795:SF1">
    <property type="entry name" value="EXOPOLYSACCHARIDE SYNTHESIS PROTEIN"/>
    <property type="match status" value="1"/>
</dbReference>
<dbReference type="InterPro" id="IPR010331">
    <property type="entry name" value="ExoD"/>
</dbReference>
<dbReference type="eggNOG" id="COG3932">
    <property type="taxonomic scope" value="Bacteria"/>
</dbReference>
<dbReference type="PANTHER" id="PTHR41795">
    <property type="entry name" value="EXOPOLYSACCHARIDE SYNTHESIS PROTEIN"/>
    <property type="match status" value="1"/>
</dbReference>
<dbReference type="AlphaFoldDB" id="B0C8A3"/>
<dbReference type="OrthoDB" id="484884at2"/>
<gene>
    <name evidence="2" type="primary">exoD</name>
    <name evidence="2" type="ordered locus">AM1_3938</name>
</gene>
<dbReference type="RefSeq" id="WP_012164279.1">
    <property type="nucleotide sequence ID" value="NC_009925.1"/>
</dbReference>
<keyword evidence="1" id="KW-0472">Membrane</keyword>
<name>B0C8A3_ACAM1</name>
<reference evidence="2 3" key="1">
    <citation type="journal article" date="2008" name="Proc. Natl. Acad. Sci. U.S.A.">
        <title>Niche adaptation and genome expansion in the chlorophyll d-producing cyanobacterium Acaryochloris marina.</title>
        <authorList>
            <person name="Swingley W.D."/>
            <person name="Chen M."/>
            <person name="Cheung P.C."/>
            <person name="Conrad A.L."/>
            <person name="Dejesa L.C."/>
            <person name="Hao J."/>
            <person name="Honchak B.M."/>
            <person name="Karbach L.E."/>
            <person name="Kurdoglu A."/>
            <person name="Lahiri S."/>
            <person name="Mastrian S.D."/>
            <person name="Miyashita H."/>
            <person name="Page L."/>
            <person name="Ramakrishna P."/>
            <person name="Satoh S."/>
            <person name="Sattley W.M."/>
            <person name="Shimada Y."/>
            <person name="Taylor H.L."/>
            <person name="Tomo T."/>
            <person name="Tsuchiya T."/>
            <person name="Wang Z.T."/>
            <person name="Raymond J."/>
            <person name="Mimuro M."/>
            <person name="Blankenship R.E."/>
            <person name="Touchman J.W."/>
        </authorList>
    </citation>
    <scope>NUCLEOTIDE SEQUENCE [LARGE SCALE GENOMIC DNA]</scope>
    <source>
        <strain evidence="3">MBIC 11017</strain>
    </source>
</reference>
<keyword evidence="1" id="KW-0812">Transmembrane</keyword>
<feature type="transmembrane region" description="Helical" evidence="1">
    <location>
        <begin position="167"/>
        <end position="192"/>
    </location>
</feature>
<dbReference type="SMR" id="B0C8A3"/>
<dbReference type="KEGG" id="amr:AM1_3938"/>
<dbReference type="Proteomes" id="UP000000268">
    <property type="component" value="Chromosome"/>
</dbReference>
<feature type="transmembrane region" description="Helical" evidence="1">
    <location>
        <begin position="122"/>
        <end position="141"/>
    </location>
</feature>
<dbReference type="EMBL" id="CP000828">
    <property type="protein sequence ID" value="ABW28923.1"/>
    <property type="molecule type" value="Genomic_DNA"/>
</dbReference>
<accession>B0C8A3</accession>
<evidence type="ECO:0000313" key="3">
    <source>
        <dbReference type="Proteomes" id="UP000000268"/>
    </source>
</evidence>
<protein>
    <submittedName>
        <fullName evidence="2">Exopolysaccharide synthesis protein ExoD, putative</fullName>
    </submittedName>
</protein>
<dbReference type="STRING" id="329726.AM1_3938"/>
<dbReference type="HOGENOM" id="CLU_093444_0_1_3"/>
<dbReference type="Pfam" id="PF06055">
    <property type="entry name" value="ExoD"/>
    <property type="match status" value="1"/>
</dbReference>
<dbReference type="PIRSF" id="PIRSF033239">
    <property type="entry name" value="ExoD"/>
    <property type="match status" value="1"/>
</dbReference>
<evidence type="ECO:0000313" key="2">
    <source>
        <dbReference type="EMBL" id="ABW28923.1"/>
    </source>
</evidence>
<evidence type="ECO:0000256" key="1">
    <source>
        <dbReference type="SAM" id="Phobius"/>
    </source>
</evidence>
<sequence length="210" mass="22598">MARLSSELQRTFLDNEHPPHVTLQELLTLAEERVFGVLFVVLALPSALPVPAPGYSVPFGVMIFLLSVQMIAGSKQPWFPQKFSTHPVALSTVQGILKKALPRLRNIEAITRPRFLPICTSVPGRILIGCILALMGISMMIPIPGTNTVPAIGIFVTGFGLLEDDGAISLGGLVISLFGAAITISMLVAFIWGGSSLIEIIKGWLEGLWN</sequence>
<proteinExistence type="predicted"/>
<keyword evidence="3" id="KW-1185">Reference proteome</keyword>
<keyword evidence="1" id="KW-1133">Transmembrane helix</keyword>